<sequence>TCCEKYDVRVTNNYTMRNLKLLAESINDNSAGSKSAPSNGQRGIFSAAKSRVKNMVALMGASNVSDVITNKKTRKCRRNLGILRSWYPSR</sequence>
<feature type="non-terminal residue" evidence="1">
    <location>
        <position position="1"/>
    </location>
</feature>
<dbReference type="EMBL" id="LLXH01000350">
    <property type="protein sequence ID" value="PKC68115.1"/>
    <property type="molecule type" value="Genomic_DNA"/>
</dbReference>
<dbReference type="Proteomes" id="UP000232688">
    <property type="component" value="Unassembled WGS sequence"/>
</dbReference>
<reference evidence="1 2" key="2">
    <citation type="submission" date="2017-10" db="EMBL/GenBank/DDBJ databases">
        <title>Genome analyses suggest a sexual origin of heterokaryosis in a supposedly ancient asexual fungus.</title>
        <authorList>
            <person name="Corradi N."/>
            <person name="Sedzielewska K."/>
            <person name="Noel J."/>
            <person name="Charron P."/>
            <person name="Farinelli L."/>
            <person name="Marton T."/>
            <person name="Kruger M."/>
            <person name="Pelin A."/>
            <person name="Brachmann A."/>
            <person name="Corradi N."/>
        </authorList>
    </citation>
    <scope>NUCLEOTIDE SEQUENCE [LARGE SCALE GENOMIC DNA]</scope>
    <source>
        <strain evidence="1 2">A1</strain>
    </source>
</reference>
<evidence type="ECO:0000313" key="2">
    <source>
        <dbReference type="Proteomes" id="UP000232688"/>
    </source>
</evidence>
<dbReference type="VEuPathDB" id="FungiDB:RhiirA1_417229"/>
<protein>
    <submittedName>
        <fullName evidence="1">Uncharacterized protein</fullName>
    </submittedName>
</protein>
<accession>A0A2N0RXR6</accession>
<name>A0A2N0RXR6_9GLOM</name>
<dbReference type="AlphaFoldDB" id="A0A2N0RXR6"/>
<comment type="caution">
    <text evidence="1">The sequence shown here is derived from an EMBL/GenBank/DDBJ whole genome shotgun (WGS) entry which is preliminary data.</text>
</comment>
<proteinExistence type="predicted"/>
<gene>
    <name evidence="1" type="ORF">RhiirA1_417229</name>
</gene>
<evidence type="ECO:0000313" key="1">
    <source>
        <dbReference type="EMBL" id="PKC68115.1"/>
    </source>
</evidence>
<organism evidence="1 2">
    <name type="scientific">Rhizophagus irregularis</name>
    <dbReference type="NCBI Taxonomy" id="588596"/>
    <lineage>
        <taxon>Eukaryota</taxon>
        <taxon>Fungi</taxon>
        <taxon>Fungi incertae sedis</taxon>
        <taxon>Mucoromycota</taxon>
        <taxon>Glomeromycotina</taxon>
        <taxon>Glomeromycetes</taxon>
        <taxon>Glomerales</taxon>
        <taxon>Glomeraceae</taxon>
        <taxon>Rhizophagus</taxon>
    </lineage>
</organism>
<reference evidence="1 2" key="1">
    <citation type="submission" date="2017-10" db="EMBL/GenBank/DDBJ databases">
        <title>Extensive intraspecific genome diversity in a model arbuscular mycorrhizal fungus.</title>
        <authorList>
            <person name="Chen E.C.H."/>
            <person name="Morin E."/>
            <person name="Baudet D."/>
            <person name="Noel J."/>
            <person name="Ndikumana S."/>
            <person name="Charron P."/>
            <person name="St-Onge C."/>
            <person name="Giorgi J."/>
            <person name="Grigoriev I.V."/>
            <person name="Roux C."/>
            <person name="Martin F.M."/>
            <person name="Corradi N."/>
        </authorList>
    </citation>
    <scope>NUCLEOTIDE SEQUENCE [LARGE SCALE GENOMIC DNA]</scope>
    <source>
        <strain evidence="1 2">A1</strain>
    </source>
</reference>